<dbReference type="Pfam" id="PF00310">
    <property type="entry name" value="GATase_2"/>
    <property type="match status" value="1"/>
</dbReference>
<comment type="cofactor">
    <cofactor evidence="1">
        <name>FMN</name>
        <dbReference type="ChEBI" id="CHEBI:58210"/>
    </cofactor>
</comment>
<keyword evidence="9" id="KW-0560">Oxidoreductase</keyword>
<dbReference type="GO" id="GO:0006537">
    <property type="term" value="P:glutamate biosynthetic process"/>
    <property type="evidence" value="ECO:0007669"/>
    <property type="project" value="UniProtKB-KW"/>
</dbReference>
<keyword evidence="13" id="KW-0003">3Fe-4S</keyword>
<dbReference type="InterPro" id="IPR029055">
    <property type="entry name" value="Ntn_hydrolases_N"/>
</dbReference>
<dbReference type="PANTHER" id="PTHR11938:SF133">
    <property type="entry name" value="GLUTAMATE SYNTHASE (NADH)"/>
    <property type="match status" value="1"/>
</dbReference>
<evidence type="ECO:0000256" key="12">
    <source>
        <dbReference type="ARBA" id="ARBA00023164"/>
    </source>
</evidence>
<dbReference type="PROSITE" id="PS51278">
    <property type="entry name" value="GATASE_TYPE_2"/>
    <property type="match status" value="1"/>
</dbReference>
<evidence type="ECO:0000256" key="7">
    <source>
        <dbReference type="ARBA" id="ARBA00022723"/>
    </source>
</evidence>
<keyword evidence="7" id="KW-0479">Metal-binding</keyword>
<evidence type="ECO:0000256" key="4">
    <source>
        <dbReference type="ARBA" id="ARBA00022605"/>
    </source>
</evidence>
<dbReference type="InterPro" id="IPR050711">
    <property type="entry name" value="ET-N_metabolism_enzyme"/>
</dbReference>
<feature type="non-terminal residue" evidence="17">
    <location>
        <position position="323"/>
    </location>
</feature>
<feature type="domain" description="Glutamine amidotransferase type-2" evidence="16">
    <location>
        <begin position="65"/>
        <end position="323"/>
    </location>
</feature>
<dbReference type="GO" id="GO:0051538">
    <property type="term" value="F:3 iron, 4 sulfur cluster binding"/>
    <property type="evidence" value="ECO:0007669"/>
    <property type="project" value="UniProtKB-KW"/>
</dbReference>
<sequence length="323" mass="35342">VPGAGRHTATVAPTDDVPGDLPGRFRRHVKEMTSNVMHPPASEAPNRDLPGPQGLYDPRFEHDSCGVNFVCHLKGEASHRIIQLGLGALCRMQHRGALGAEVDTGDGAGLLIQVPDAFYRSVVDFELPDAGSYATGIAFLPKVPDLAEQAMALVEQTATSEGLEILGWRNLPVDDSLIGNAARASKPAFRQLFLAGAEASDGTRPAGIDLDRLTYVLRKRTEHEISLLDDDRDTHGVYFPSLSSRTIVYKGMLTTTQLAEFFLDLTDDRVESALALVHSRFSTNTFPSWPLAHPYRYVAHNGEINTVQGNRNWMRAREALMAT</sequence>
<feature type="region of interest" description="Disordered" evidence="15">
    <location>
        <begin position="1"/>
        <end position="24"/>
    </location>
</feature>
<evidence type="ECO:0000256" key="13">
    <source>
        <dbReference type="ARBA" id="ARBA00023291"/>
    </source>
</evidence>
<evidence type="ECO:0000256" key="10">
    <source>
        <dbReference type="ARBA" id="ARBA00023004"/>
    </source>
</evidence>
<keyword evidence="6" id="KW-0288">FMN</keyword>
<dbReference type="SUPFAM" id="SSF56235">
    <property type="entry name" value="N-terminal nucleophile aminohydrolases (Ntn hydrolases)"/>
    <property type="match status" value="1"/>
</dbReference>
<dbReference type="Gene3D" id="3.60.20.10">
    <property type="entry name" value="Glutamine Phosphoribosylpyrophosphate, subunit 1, domain 1"/>
    <property type="match status" value="1"/>
</dbReference>
<dbReference type="GO" id="GO:0046872">
    <property type="term" value="F:metal ion binding"/>
    <property type="evidence" value="ECO:0007669"/>
    <property type="project" value="UniProtKB-KW"/>
</dbReference>
<evidence type="ECO:0000256" key="1">
    <source>
        <dbReference type="ARBA" id="ARBA00001917"/>
    </source>
</evidence>
<keyword evidence="4" id="KW-0028">Amino-acid biosynthesis</keyword>
<keyword evidence="10" id="KW-0408">Iron</keyword>
<dbReference type="EMBL" id="UINC01098993">
    <property type="protein sequence ID" value="SVC57933.1"/>
    <property type="molecule type" value="Genomic_DNA"/>
</dbReference>
<dbReference type="GO" id="GO:0015930">
    <property type="term" value="F:glutamate synthase activity"/>
    <property type="evidence" value="ECO:0007669"/>
    <property type="project" value="TreeGrafter"/>
</dbReference>
<dbReference type="GO" id="GO:0019676">
    <property type="term" value="P:ammonia assimilation cycle"/>
    <property type="evidence" value="ECO:0007669"/>
    <property type="project" value="TreeGrafter"/>
</dbReference>
<protein>
    <recommendedName>
        <fullName evidence="16">Glutamine amidotransferase type-2 domain-containing protein</fullName>
    </recommendedName>
</protein>
<accession>A0A382N9Q9</accession>
<evidence type="ECO:0000313" key="17">
    <source>
        <dbReference type="EMBL" id="SVC57933.1"/>
    </source>
</evidence>
<evidence type="ECO:0000256" key="9">
    <source>
        <dbReference type="ARBA" id="ARBA00023002"/>
    </source>
</evidence>
<comment type="similarity">
    <text evidence="3">Belongs to the glutamate synthase family.</text>
</comment>
<evidence type="ECO:0000256" key="2">
    <source>
        <dbReference type="ARBA" id="ARBA00001927"/>
    </source>
</evidence>
<reference evidence="17" key="1">
    <citation type="submission" date="2018-05" db="EMBL/GenBank/DDBJ databases">
        <authorList>
            <person name="Lanie J.A."/>
            <person name="Ng W.-L."/>
            <person name="Kazmierczak K.M."/>
            <person name="Andrzejewski T.M."/>
            <person name="Davidsen T.M."/>
            <person name="Wayne K.J."/>
            <person name="Tettelin H."/>
            <person name="Glass J.I."/>
            <person name="Rusch D."/>
            <person name="Podicherti R."/>
            <person name="Tsui H.-C.T."/>
            <person name="Winkler M.E."/>
        </authorList>
    </citation>
    <scope>NUCLEOTIDE SEQUENCE</scope>
</reference>
<gene>
    <name evidence="17" type="ORF">METZ01_LOCUS310787</name>
</gene>
<keyword evidence="8" id="KW-0315">Glutamine amidotransferase</keyword>
<evidence type="ECO:0000256" key="5">
    <source>
        <dbReference type="ARBA" id="ARBA00022630"/>
    </source>
</evidence>
<dbReference type="AlphaFoldDB" id="A0A382N9Q9"/>
<comment type="pathway">
    <text evidence="14">Amino-acid biosynthesis.</text>
</comment>
<proteinExistence type="inferred from homology"/>
<keyword evidence="12" id="KW-0314">Glutamate biosynthesis</keyword>
<comment type="cofactor">
    <cofactor evidence="2">
        <name>[3Fe-4S] cluster</name>
        <dbReference type="ChEBI" id="CHEBI:21137"/>
    </cofactor>
</comment>
<feature type="non-terminal residue" evidence="17">
    <location>
        <position position="1"/>
    </location>
</feature>
<organism evidence="17">
    <name type="scientific">marine metagenome</name>
    <dbReference type="NCBI Taxonomy" id="408172"/>
    <lineage>
        <taxon>unclassified sequences</taxon>
        <taxon>metagenomes</taxon>
        <taxon>ecological metagenomes</taxon>
    </lineage>
</organism>
<evidence type="ECO:0000256" key="15">
    <source>
        <dbReference type="SAM" id="MobiDB-lite"/>
    </source>
</evidence>
<name>A0A382N9Q9_9ZZZZ</name>
<dbReference type="PANTHER" id="PTHR11938">
    <property type="entry name" value="FAD NADPH DEHYDROGENASE/OXIDOREDUCTASE"/>
    <property type="match status" value="1"/>
</dbReference>
<evidence type="ECO:0000256" key="6">
    <source>
        <dbReference type="ARBA" id="ARBA00022643"/>
    </source>
</evidence>
<evidence type="ECO:0000256" key="3">
    <source>
        <dbReference type="ARBA" id="ARBA00009716"/>
    </source>
</evidence>
<evidence type="ECO:0000259" key="16">
    <source>
        <dbReference type="PROSITE" id="PS51278"/>
    </source>
</evidence>
<dbReference type="InterPro" id="IPR017932">
    <property type="entry name" value="GATase_2_dom"/>
</dbReference>
<keyword evidence="5" id="KW-0285">Flavoprotein</keyword>
<evidence type="ECO:0000256" key="8">
    <source>
        <dbReference type="ARBA" id="ARBA00022962"/>
    </source>
</evidence>
<keyword evidence="11" id="KW-0411">Iron-sulfur</keyword>
<evidence type="ECO:0000256" key="14">
    <source>
        <dbReference type="ARBA" id="ARBA00029440"/>
    </source>
</evidence>
<evidence type="ECO:0000256" key="11">
    <source>
        <dbReference type="ARBA" id="ARBA00023014"/>
    </source>
</evidence>